<gene>
    <name evidence="1" type="ORF">GLRG_11728</name>
</gene>
<dbReference type="GeneID" id="24417092"/>
<dbReference type="VEuPathDB" id="FungiDB:GLRG_11728"/>
<name>E3R0D1_COLGM</name>
<dbReference type="AlphaFoldDB" id="E3R0D1"/>
<dbReference type="RefSeq" id="XP_008100589.1">
    <property type="nucleotide sequence ID" value="XM_008102398.1"/>
</dbReference>
<evidence type="ECO:0000313" key="2">
    <source>
        <dbReference type="Proteomes" id="UP000008782"/>
    </source>
</evidence>
<dbReference type="HOGENOM" id="CLU_2170881_0_0_1"/>
<keyword evidence="2" id="KW-1185">Reference proteome</keyword>
<dbReference type="EMBL" id="GG697439">
    <property type="protein sequence ID" value="EFQ36569.1"/>
    <property type="molecule type" value="Genomic_DNA"/>
</dbReference>
<sequence length="110" mass="11878">MRHAGSGGSKSSEHVDFRCHASLRPRPADQQRQTLLVSCVSVVPIPTSYFVQIAGTLCGARRIGGFLSHLSEVIHTRRRRTLTEESIAFVSCNTALVPIASASSNQVTSD</sequence>
<evidence type="ECO:0000313" key="1">
    <source>
        <dbReference type="EMBL" id="EFQ36569.1"/>
    </source>
</evidence>
<protein>
    <submittedName>
        <fullName evidence="1">Uncharacterized protein</fullName>
    </submittedName>
</protein>
<proteinExistence type="predicted"/>
<dbReference type="Proteomes" id="UP000008782">
    <property type="component" value="Unassembled WGS sequence"/>
</dbReference>
<accession>E3R0D1</accession>
<reference evidence="2" key="1">
    <citation type="journal article" date="2012" name="Nat. Genet.">
        <title>Lifestyle transitions in plant pathogenic Colletotrichum fungi deciphered by genome and transcriptome analyses.</title>
        <authorList>
            <person name="O'Connell R.J."/>
            <person name="Thon M.R."/>
            <person name="Hacquard S."/>
            <person name="Amyotte S.G."/>
            <person name="Kleemann J."/>
            <person name="Torres M.F."/>
            <person name="Damm U."/>
            <person name="Buiate E.A."/>
            <person name="Epstein L."/>
            <person name="Alkan N."/>
            <person name="Altmueller J."/>
            <person name="Alvarado-Balderrama L."/>
            <person name="Bauser C.A."/>
            <person name="Becker C."/>
            <person name="Birren B.W."/>
            <person name="Chen Z."/>
            <person name="Choi J."/>
            <person name="Crouch J.A."/>
            <person name="Duvick J.P."/>
            <person name="Farman M.A."/>
            <person name="Gan P."/>
            <person name="Heiman D."/>
            <person name="Henrissat B."/>
            <person name="Howard R.J."/>
            <person name="Kabbage M."/>
            <person name="Koch C."/>
            <person name="Kracher B."/>
            <person name="Kubo Y."/>
            <person name="Law A.D."/>
            <person name="Lebrun M.-H."/>
            <person name="Lee Y.-H."/>
            <person name="Miyara I."/>
            <person name="Moore N."/>
            <person name="Neumann U."/>
            <person name="Nordstroem K."/>
            <person name="Panaccione D.G."/>
            <person name="Panstruga R."/>
            <person name="Place M."/>
            <person name="Proctor R.H."/>
            <person name="Prusky D."/>
            <person name="Rech G."/>
            <person name="Reinhardt R."/>
            <person name="Rollins J.A."/>
            <person name="Rounsley S."/>
            <person name="Schardl C.L."/>
            <person name="Schwartz D.C."/>
            <person name="Shenoy N."/>
            <person name="Shirasu K."/>
            <person name="Sikhakolli U.R."/>
            <person name="Stueber K."/>
            <person name="Sukno S.A."/>
            <person name="Sweigard J.A."/>
            <person name="Takano Y."/>
            <person name="Takahara H."/>
            <person name="Trail F."/>
            <person name="van der Does H.C."/>
            <person name="Voll L.M."/>
            <person name="Will I."/>
            <person name="Young S."/>
            <person name="Zeng Q."/>
            <person name="Zhang J."/>
            <person name="Zhou S."/>
            <person name="Dickman M.B."/>
            <person name="Schulze-Lefert P."/>
            <person name="Ver Loren van Themaat E."/>
            <person name="Ma L.-J."/>
            <person name="Vaillancourt L.J."/>
        </authorList>
    </citation>
    <scope>NUCLEOTIDE SEQUENCE [LARGE SCALE GENOMIC DNA]</scope>
    <source>
        <strain evidence="2">M1.001 / M2 / FGSC 10212</strain>
    </source>
</reference>
<organism evidence="2">
    <name type="scientific">Colletotrichum graminicola (strain M1.001 / M2 / FGSC 10212)</name>
    <name type="common">Maize anthracnose fungus</name>
    <name type="synonym">Glomerella graminicola</name>
    <dbReference type="NCBI Taxonomy" id="645133"/>
    <lineage>
        <taxon>Eukaryota</taxon>
        <taxon>Fungi</taxon>
        <taxon>Dikarya</taxon>
        <taxon>Ascomycota</taxon>
        <taxon>Pezizomycotina</taxon>
        <taxon>Sordariomycetes</taxon>
        <taxon>Hypocreomycetidae</taxon>
        <taxon>Glomerellales</taxon>
        <taxon>Glomerellaceae</taxon>
        <taxon>Colletotrichum</taxon>
        <taxon>Colletotrichum graminicola species complex</taxon>
    </lineage>
</organism>